<feature type="signal peptide" evidence="1">
    <location>
        <begin position="1"/>
        <end position="19"/>
    </location>
</feature>
<proteinExistence type="predicted"/>
<dbReference type="VEuPathDB" id="FungiDB:yc1106_02855"/>
<dbReference type="PANTHER" id="PTHR42834">
    <property type="entry name" value="ENDONUCLEASE/EXONUCLEASE/PHOSPHATASE FAMILY PROTEIN (AFU_ORTHOLOGUE AFUA_3G09210)"/>
    <property type="match status" value="1"/>
</dbReference>
<dbReference type="EMBL" id="CP089275">
    <property type="protein sequence ID" value="USP75581.1"/>
    <property type="molecule type" value="Genomic_DNA"/>
</dbReference>
<dbReference type="AlphaFoldDB" id="A0A9Q8Z3J2"/>
<dbReference type="PANTHER" id="PTHR42834:SF1">
    <property type="entry name" value="ENDONUCLEASE_EXONUCLEASE_PHOSPHATASE FAMILY PROTEIN (AFU_ORTHOLOGUE AFUA_3G09210)"/>
    <property type="match status" value="1"/>
</dbReference>
<keyword evidence="4" id="KW-1185">Reference proteome</keyword>
<accession>A0A9Q8Z3J2</accession>
<dbReference type="Gene3D" id="3.60.10.10">
    <property type="entry name" value="Endonuclease/exonuclease/phosphatase"/>
    <property type="match status" value="1"/>
</dbReference>
<evidence type="ECO:0000313" key="3">
    <source>
        <dbReference type="EMBL" id="USP75581.1"/>
    </source>
</evidence>
<dbReference type="CDD" id="cd04486">
    <property type="entry name" value="YhcR_OBF_like"/>
    <property type="match status" value="1"/>
</dbReference>
<name>A0A9Q8Z3J2_CURCL</name>
<evidence type="ECO:0000313" key="4">
    <source>
        <dbReference type="Proteomes" id="UP001056012"/>
    </source>
</evidence>
<dbReference type="InterPro" id="IPR036691">
    <property type="entry name" value="Endo/exonu/phosph_ase_sf"/>
</dbReference>
<evidence type="ECO:0000256" key="1">
    <source>
        <dbReference type="SAM" id="SignalP"/>
    </source>
</evidence>
<keyword evidence="1" id="KW-0732">Signal</keyword>
<organism evidence="3 4">
    <name type="scientific">Curvularia clavata</name>
    <dbReference type="NCBI Taxonomy" id="95742"/>
    <lineage>
        <taxon>Eukaryota</taxon>
        <taxon>Fungi</taxon>
        <taxon>Dikarya</taxon>
        <taxon>Ascomycota</taxon>
        <taxon>Pezizomycotina</taxon>
        <taxon>Dothideomycetes</taxon>
        <taxon>Pleosporomycetidae</taxon>
        <taxon>Pleosporales</taxon>
        <taxon>Pleosporineae</taxon>
        <taxon>Pleosporaceae</taxon>
        <taxon>Curvularia</taxon>
    </lineage>
</organism>
<feature type="chain" id="PRO_5040132240" description="Endonuclease/exonuclease/phosphatase domain-containing protein" evidence="1">
    <location>
        <begin position="20"/>
        <end position="612"/>
    </location>
</feature>
<dbReference type="Pfam" id="PF03372">
    <property type="entry name" value="Exo_endo_phos"/>
    <property type="match status" value="1"/>
</dbReference>
<sequence>MAPLTRLLALSASVATSTALTIAEINGAKFISPYRDQTVSNVSGIVTAKGPDGLWLRSTTPDRDERTSESLYVFGRTFGANLTVGDTIVVGGKVVEYRSNKDYIFMTQLSSPVLQSKLKSGAEVRPVVIGKDTSSPPNKLHSSLDGGDVFAVPNNVSQTSVANPELQPKKFGLDFWESLMGELVTVKKPTALTKPNQYGDTWVAGDWKVSGRNGRGGLTITDKDANPEAIVIGTPLDGTKNPKDTKMGDSVEEITGVVSYAFGFYRILPTTAIKVTKSQTPTVPSPSKLKSSGKCDAITVGAYNVENLAPNSTHHSALANHIVNYLNSPDILFVQEIQDDNGPTNDNVVSGNLTLTTLSAAITAAGGPSYTFTEIVPVDDQDGGQPGGNIRVAYLYKPNVLRLYKPNPGSSLDATAVVAGPALKFNPGRIEPENPAWKNSRKPLVAQWEVVEKSGGKKQNTFFTVNVHFGSKGGSSSIHGDARPPVNGGVADRLEQARITANFIKEILSQDKNARIITAGDFNEFAFVQPIEEFASISGLKDLDAVVRTDEVERYTYLFDSNAQELDHMFVSPALAKKSRADFEHIHVNTWPDFDSQVSDHDPSVARLDVCA</sequence>
<dbReference type="OrthoDB" id="47488at2759"/>
<gene>
    <name evidence="3" type="ORF">yc1106_02855</name>
</gene>
<evidence type="ECO:0000259" key="2">
    <source>
        <dbReference type="Pfam" id="PF03372"/>
    </source>
</evidence>
<feature type="domain" description="Endonuclease/exonuclease/phosphatase" evidence="2">
    <location>
        <begin position="303"/>
        <end position="601"/>
    </location>
</feature>
<dbReference type="Proteomes" id="UP001056012">
    <property type="component" value="Chromosome 2"/>
</dbReference>
<dbReference type="SUPFAM" id="SSF56219">
    <property type="entry name" value="DNase I-like"/>
    <property type="match status" value="1"/>
</dbReference>
<dbReference type="GO" id="GO:0003824">
    <property type="term" value="F:catalytic activity"/>
    <property type="evidence" value="ECO:0007669"/>
    <property type="project" value="InterPro"/>
</dbReference>
<dbReference type="InterPro" id="IPR005135">
    <property type="entry name" value="Endo/exonuclease/phosphatase"/>
</dbReference>
<reference evidence="3" key="1">
    <citation type="submission" date="2021-12" db="EMBL/GenBank/DDBJ databases">
        <title>Curvularia clavata genome.</title>
        <authorList>
            <person name="Cao Y."/>
        </authorList>
    </citation>
    <scope>NUCLEOTIDE SEQUENCE</scope>
    <source>
        <strain evidence="3">Yc1106</strain>
    </source>
</reference>
<protein>
    <recommendedName>
        <fullName evidence="2">Endonuclease/exonuclease/phosphatase domain-containing protein</fullName>
    </recommendedName>
</protein>